<dbReference type="InterPro" id="IPR014721">
    <property type="entry name" value="Ribsml_uS5_D2-typ_fold_subgr"/>
</dbReference>
<sequence>MKQRIRTVNLLLVIGIVLLGLFVIPLPYFVTKPGMAEPLESHVKVEGAKDHTGEFMMTTVSMGRASIYTYLESFINPLYQIYKKDEVMGNGETDEEYNFRQHLYMEDSKKSAIITAYRYAGKPYVISNNGVLVVAIVKDMPANGVLKVGDLIQKINGQPIHNAFDIKKILQDSKPNSTFMLDIVRNNKPIRLNLKTAPFKKDPNHSGFGVSLLTNEILKSTPSVEIETEKIGGPSAGLMFTLEIYDQLVDGNLTKGYEVAGTGTIDEKGNVGAIGGISQKIAAASKAGADIFFAPSENGAKNSNYNEAKKTVEKYHFKIKLVPVNSFKDAVQYLEKLPPERKSG</sequence>
<dbReference type="PROSITE" id="PS50106">
    <property type="entry name" value="PDZ"/>
    <property type="match status" value="1"/>
</dbReference>
<dbReference type="SUPFAM" id="SSF54211">
    <property type="entry name" value="Ribosomal protein S5 domain 2-like"/>
    <property type="match status" value="1"/>
</dbReference>
<dbReference type="InterPro" id="IPR008269">
    <property type="entry name" value="Lon_proteolytic"/>
</dbReference>
<dbReference type="PANTHER" id="PTHR10046">
    <property type="entry name" value="ATP DEPENDENT LON PROTEASE FAMILY MEMBER"/>
    <property type="match status" value="1"/>
</dbReference>
<feature type="transmembrane region" description="Helical" evidence="2">
    <location>
        <begin position="7"/>
        <end position="30"/>
    </location>
</feature>
<dbReference type="InterPro" id="IPR020568">
    <property type="entry name" value="Ribosomal_Su5_D2-typ_SF"/>
</dbReference>
<reference evidence="5" key="1">
    <citation type="submission" date="2021-04" db="EMBL/GenBank/DDBJ databases">
        <title>Genome seq and assembly of Bacillus sp.</title>
        <authorList>
            <person name="Chhetri G."/>
        </authorList>
    </citation>
    <scope>NUCLEOTIDE SEQUENCE</scope>
    <source>
        <strain evidence="5">RG28</strain>
    </source>
</reference>
<dbReference type="GO" id="GO:0004176">
    <property type="term" value="F:ATP-dependent peptidase activity"/>
    <property type="evidence" value="ECO:0007669"/>
    <property type="project" value="UniProtKB-UniRule"/>
</dbReference>
<gene>
    <name evidence="5" type="ORF">J5Y03_06285</name>
</gene>
<name>A0A940NIN2_9BACI</name>
<organism evidence="5 6">
    <name type="scientific">Gottfriedia endophytica</name>
    <dbReference type="NCBI Taxonomy" id="2820819"/>
    <lineage>
        <taxon>Bacteria</taxon>
        <taxon>Bacillati</taxon>
        <taxon>Bacillota</taxon>
        <taxon>Bacilli</taxon>
        <taxon>Bacillales</taxon>
        <taxon>Bacillaceae</taxon>
        <taxon>Gottfriedia</taxon>
    </lineage>
</organism>
<dbReference type="Gene3D" id="2.30.42.10">
    <property type="match status" value="1"/>
</dbReference>
<dbReference type="Pfam" id="PF13180">
    <property type="entry name" value="PDZ_2"/>
    <property type="match status" value="1"/>
</dbReference>
<dbReference type="RefSeq" id="WP_209403674.1">
    <property type="nucleotide sequence ID" value="NZ_JAGIYQ010000003.1"/>
</dbReference>
<feature type="domain" description="Lon proteolytic" evidence="4">
    <location>
        <begin position="186"/>
        <end position="337"/>
    </location>
</feature>
<feature type="active site" evidence="1">
    <location>
        <position position="280"/>
    </location>
</feature>
<dbReference type="SUPFAM" id="SSF50156">
    <property type="entry name" value="PDZ domain-like"/>
    <property type="match status" value="1"/>
</dbReference>
<evidence type="ECO:0000313" key="5">
    <source>
        <dbReference type="EMBL" id="MBP0724797.1"/>
    </source>
</evidence>
<dbReference type="InterPro" id="IPR001478">
    <property type="entry name" value="PDZ"/>
</dbReference>
<comment type="catalytic activity">
    <reaction evidence="1">
        <text>Hydrolysis of proteins in presence of ATP.</text>
        <dbReference type="EC" id="3.4.21.53"/>
    </reaction>
</comment>
<dbReference type="Proteomes" id="UP000682134">
    <property type="component" value="Unassembled WGS sequence"/>
</dbReference>
<dbReference type="EC" id="3.4.21.53" evidence="1"/>
<comment type="caution">
    <text evidence="5">The sequence shown here is derived from an EMBL/GenBank/DDBJ whole genome shotgun (WGS) entry which is preliminary data.</text>
</comment>
<dbReference type="GO" id="GO:0005524">
    <property type="term" value="F:ATP binding"/>
    <property type="evidence" value="ECO:0007669"/>
    <property type="project" value="InterPro"/>
</dbReference>
<dbReference type="Pfam" id="PF05362">
    <property type="entry name" value="Lon_C"/>
    <property type="match status" value="1"/>
</dbReference>
<dbReference type="GO" id="GO:0006508">
    <property type="term" value="P:proteolysis"/>
    <property type="evidence" value="ECO:0007669"/>
    <property type="project" value="UniProtKB-KW"/>
</dbReference>
<keyword evidence="2" id="KW-1133">Transmembrane helix</keyword>
<protein>
    <recommendedName>
        <fullName evidence="1">endopeptidase La</fullName>
        <ecNumber evidence="1">3.4.21.53</ecNumber>
    </recommendedName>
</protein>
<dbReference type="EMBL" id="JAGIYQ010000003">
    <property type="protein sequence ID" value="MBP0724797.1"/>
    <property type="molecule type" value="Genomic_DNA"/>
</dbReference>
<keyword evidence="1" id="KW-0720">Serine protease</keyword>
<dbReference type="InterPro" id="IPR027065">
    <property type="entry name" value="Lon_Prtase"/>
</dbReference>
<accession>A0A940NIN2</accession>
<keyword evidence="1" id="KW-0645">Protease</keyword>
<feature type="domain" description="PDZ" evidence="3">
    <location>
        <begin position="102"/>
        <end position="162"/>
    </location>
</feature>
<dbReference type="InterPro" id="IPR036034">
    <property type="entry name" value="PDZ_sf"/>
</dbReference>
<keyword evidence="2" id="KW-0812">Transmembrane</keyword>
<dbReference type="GO" id="GO:0030163">
    <property type="term" value="P:protein catabolic process"/>
    <property type="evidence" value="ECO:0007669"/>
    <property type="project" value="InterPro"/>
</dbReference>
<evidence type="ECO:0000256" key="1">
    <source>
        <dbReference type="PROSITE-ProRule" id="PRU01122"/>
    </source>
</evidence>
<keyword evidence="6" id="KW-1185">Reference proteome</keyword>
<proteinExistence type="inferred from homology"/>
<evidence type="ECO:0000256" key="2">
    <source>
        <dbReference type="SAM" id="Phobius"/>
    </source>
</evidence>
<keyword evidence="1" id="KW-0378">Hydrolase</keyword>
<feature type="active site" evidence="1">
    <location>
        <position position="235"/>
    </location>
</feature>
<dbReference type="NCBIfam" id="NF041438">
    <property type="entry name" value="SepM_fam_S16"/>
    <property type="match status" value="1"/>
</dbReference>
<dbReference type="SMART" id="SM00228">
    <property type="entry name" value="PDZ"/>
    <property type="match status" value="1"/>
</dbReference>
<keyword evidence="2" id="KW-0472">Membrane</keyword>
<evidence type="ECO:0000313" key="6">
    <source>
        <dbReference type="Proteomes" id="UP000682134"/>
    </source>
</evidence>
<comment type="similarity">
    <text evidence="1">Belongs to the peptidase S16 family.</text>
</comment>
<evidence type="ECO:0000259" key="4">
    <source>
        <dbReference type="PROSITE" id="PS51786"/>
    </source>
</evidence>
<evidence type="ECO:0000259" key="3">
    <source>
        <dbReference type="PROSITE" id="PS50106"/>
    </source>
</evidence>
<dbReference type="AlphaFoldDB" id="A0A940NIN2"/>
<dbReference type="PROSITE" id="PS51786">
    <property type="entry name" value="LON_PROTEOLYTIC"/>
    <property type="match status" value="1"/>
</dbReference>
<dbReference type="Gene3D" id="3.30.230.10">
    <property type="match status" value="1"/>
</dbReference>
<dbReference type="GO" id="GO:0004252">
    <property type="term" value="F:serine-type endopeptidase activity"/>
    <property type="evidence" value="ECO:0007669"/>
    <property type="project" value="UniProtKB-UniRule"/>
</dbReference>